<evidence type="ECO:0000259" key="3">
    <source>
        <dbReference type="PROSITE" id="PS51186"/>
    </source>
</evidence>
<reference evidence="4 5" key="1">
    <citation type="journal article" date="2012" name="J. Bacteriol.">
        <title>Complete genome sequences of Desulfosporosinus orientis DSM765T, Desulfosporosinus youngiae DSM17734T, Desulfosporosinus meridiei DSM13257T, and Desulfosporosinus acidiphilus DSM22704T.</title>
        <authorList>
            <person name="Pester M."/>
            <person name="Brambilla E."/>
            <person name="Alazard D."/>
            <person name="Rattei T."/>
            <person name="Weinmaier T."/>
            <person name="Han J."/>
            <person name="Lucas S."/>
            <person name="Lapidus A."/>
            <person name="Cheng J.F."/>
            <person name="Goodwin L."/>
            <person name="Pitluck S."/>
            <person name="Peters L."/>
            <person name="Ovchinnikova G."/>
            <person name="Teshima H."/>
            <person name="Detter J.C."/>
            <person name="Han C.S."/>
            <person name="Tapia R."/>
            <person name="Land M.L."/>
            <person name="Hauser L."/>
            <person name="Kyrpides N.C."/>
            <person name="Ivanova N.N."/>
            <person name="Pagani I."/>
            <person name="Huntmann M."/>
            <person name="Wei C.L."/>
            <person name="Davenport K.W."/>
            <person name="Daligault H."/>
            <person name="Chain P.S."/>
            <person name="Chen A."/>
            <person name="Mavromatis K."/>
            <person name="Markowitz V."/>
            <person name="Szeto E."/>
            <person name="Mikhailova N."/>
            <person name="Pati A."/>
            <person name="Wagner M."/>
            <person name="Woyke T."/>
            <person name="Ollivier B."/>
            <person name="Klenk H.P."/>
            <person name="Spring S."/>
            <person name="Loy A."/>
        </authorList>
    </citation>
    <scope>NUCLEOTIDE SEQUENCE [LARGE SCALE GENOMIC DNA]</scope>
    <source>
        <strain evidence="5">DSM 22704 / JCM 16185 / SJ4</strain>
    </source>
</reference>
<keyword evidence="1 4" id="KW-0808">Transferase</keyword>
<gene>
    <name evidence="4" type="ordered locus">Desaci_2081</name>
</gene>
<dbReference type="HOGENOM" id="CLU_142216_0_0_9"/>
<dbReference type="AlphaFoldDB" id="I4D5H9"/>
<dbReference type="Proteomes" id="UP000002892">
    <property type="component" value="Chromosome"/>
</dbReference>
<accession>I4D5H9</accession>
<dbReference type="Gene3D" id="3.40.630.30">
    <property type="match status" value="1"/>
</dbReference>
<dbReference type="PROSITE" id="PS51186">
    <property type="entry name" value="GNAT"/>
    <property type="match status" value="1"/>
</dbReference>
<keyword evidence="2" id="KW-0012">Acyltransferase</keyword>
<dbReference type="EMBL" id="CP003639">
    <property type="protein sequence ID" value="AFM41053.1"/>
    <property type="molecule type" value="Genomic_DNA"/>
</dbReference>
<dbReference type="InterPro" id="IPR016181">
    <property type="entry name" value="Acyl_CoA_acyltransferase"/>
</dbReference>
<protein>
    <submittedName>
        <fullName evidence="4">Acetyltransferase</fullName>
    </submittedName>
</protein>
<dbReference type="OrthoDB" id="87541at2"/>
<dbReference type="eggNOG" id="COG0456">
    <property type="taxonomic scope" value="Bacteria"/>
</dbReference>
<dbReference type="RefSeq" id="WP_014827057.1">
    <property type="nucleotide sequence ID" value="NC_018068.1"/>
</dbReference>
<feature type="domain" description="N-acetyltransferase" evidence="3">
    <location>
        <begin position="24"/>
        <end position="155"/>
    </location>
</feature>
<dbReference type="InterPro" id="IPR000182">
    <property type="entry name" value="GNAT_dom"/>
</dbReference>
<dbReference type="PANTHER" id="PTHR43420:SF12">
    <property type="entry name" value="N-ACETYLTRANSFERASE DOMAIN-CONTAINING PROTEIN"/>
    <property type="match status" value="1"/>
</dbReference>
<sequence length="155" mass="17898">MADVHFVEGSAELLDKVGLLWKKLNIHHQTISTHFRDSMALMTFDQRKASWLSRTESGQLRVDIAVLREPQEPIGYCVTTIDNNMGEIESLFVDEAYRKMGSGTVLMERALNWLEQNSITKKRLNVAVGNEQVLNFYRRFGFQPRAIILEQRLNN</sequence>
<evidence type="ECO:0000256" key="2">
    <source>
        <dbReference type="ARBA" id="ARBA00023315"/>
    </source>
</evidence>
<name>I4D5H9_DESAJ</name>
<dbReference type="InterPro" id="IPR050680">
    <property type="entry name" value="YpeA/RimI_acetyltransf"/>
</dbReference>
<dbReference type="Pfam" id="PF00583">
    <property type="entry name" value="Acetyltransf_1"/>
    <property type="match status" value="1"/>
</dbReference>
<dbReference type="CDD" id="cd04301">
    <property type="entry name" value="NAT_SF"/>
    <property type="match status" value="1"/>
</dbReference>
<evidence type="ECO:0000313" key="4">
    <source>
        <dbReference type="EMBL" id="AFM41053.1"/>
    </source>
</evidence>
<evidence type="ECO:0000313" key="5">
    <source>
        <dbReference type="Proteomes" id="UP000002892"/>
    </source>
</evidence>
<dbReference type="GO" id="GO:0016747">
    <property type="term" value="F:acyltransferase activity, transferring groups other than amino-acyl groups"/>
    <property type="evidence" value="ECO:0007669"/>
    <property type="project" value="InterPro"/>
</dbReference>
<dbReference type="PANTHER" id="PTHR43420">
    <property type="entry name" value="ACETYLTRANSFERASE"/>
    <property type="match status" value="1"/>
</dbReference>
<keyword evidence="5" id="KW-1185">Reference proteome</keyword>
<dbReference type="STRING" id="646529.Desaci_2081"/>
<organism evidence="4 5">
    <name type="scientific">Desulfosporosinus acidiphilus (strain DSM 22704 / JCM 16185 / SJ4)</name>
    <dbReference type="NCBI Taxonomy" id="646529"/>
    <lineage>
        <taxon>Bacteria</taxon>
        <taxon>Bacillati</taxon>
        <taxon>Bacillota</taxon>
        <taxon>Clostridia</taxon>
        <taxon>Eubacteriales</taxon>
        <taxon>Desulfitobacteriaceae</taxon>
        <taxon>Desulfosporosinus</taxon>
    </lineage>
</organism>
<dbReference type="SUPFAM" id="SSF55729">
    <property type="entry name" value="Acyl-CoA N-acyltransferases (Nat)"/>
    <property type="match status" value="1"/>
</dbReference>
<dbReference type="KEGG" id="dai:Desaci_2081"/>
<proteinExistence type="predicted"/>
<evidence type="ECO:0000256" key="1">
    <source>
        <dbReference type="ARBA" id="ARBA00022679"/>
    </source>
</evidence>